<dbReference type="PROSITE" id="PS51036">
    <property type="entry name" value="ZF_A20"/>
    <property type="match status" value="1"/>
</dbReference>
<reference evidence="5" key="1">
    <citation type="submission" date="2022-07" db="EMBL/GenBank/DDBJ databases">
        <title>Chromosome-level genome of Muraenolepis orangiensis.</title>
        <authorList>
            <person name="Kim J."/>
        </authorList>
    </citation>
    <scope>NUCLEOTIDE SEQUENCE</scope>
    <source>
        <strain evidence="5">KU_S4_2022</strain>
        <tissue evidence="5">Muscle</tissue>
    </source>
</reference>
<dbReference type="EMBL" id="JANIIK010000610">
    <property type="protein sequence ID" value="KAJ3582935.1"/>
    <property type="molecule type" value="Genomic_DNA"/>
</dbReference>
<keyword evidence="2" id="KW-0863">Zinc-finger</keyword>
<dbReference type="Pfam" id="PF01754">
    <property type="entry name" value="zf-A20"/>
    <property type="match status" value="1"/>
</dbReference>
<comment type="caution">
    <text evidence="5">The sequence shown here is derived from an EMBL/GenBank/DDBJ whole genome shotgun (WGS) entry which is preliminary data.</text>
</comment>
<proteinExistence type="predicted"/>
<organism evidence="5 6">
    <name type="scientific">Muraenolepis orangiensis</name>
    <name type="common">Patagonian moray cod</name>
    <dbReference type="NCBI Taxonomy" id="630683"/>
    <lineage>
        <taxon>Eukaryota</taxon>
        <taxon>Metazoa</taxon>
        <taxon>Chordata</taxon>
        <taxon>Craniata</taxon>
        <taxon>Vertebrata</taxon>
        <taxon>Euteleostomi</taxon>
        <taxon>Actinopterygii</taxon>
        <taxon>Neopterygii</taxon>
        <taxon>Teleostei</taxon>
        <taxon>Neoteleostei</taxon>
        <taxon>Acanthomorphata</taxon>
        <taxon>Zeiogadaria</taxon>
        <taxon>Gadariae</taxon>
        <taxon>Gadiformes</taxon>
        <taxon>Muraenolepidoidei</taxon>
        <taxon>Muraenolepididae</taxon>
        <taxon>Muraenolepis</taxon>
    </lineage>
</organism>
<dbReference type="Proteomes" id="UP001148018">
    <property type="component" value="Unassembled WGS sequence"/>
</dbReference>
<protein>
    <recommendedName>
        <fullName evidence="4">A20-type domain-containing protein</fullName>
    </recommendedName>
</protein>
<dbReference type="Gene3D" id="1.20.5.4770">
    <property type="match status" value="1"/>
</dbReference>
<dbReference type="AlphaFoldDB" id="A0A9Q0D9K5"/>
<dbReference type="GO" id="GO:0003677">
    <property type="term" value="F:DNA binding"/>
    <property type="evidence" value="ECO:0007669"/>
    <property type="project" value="InterPro"/>
</dbReference>
<dbReference type="InterPro" id="IPR002653">
    <property type="entry name" value="Znf_A20"/>
</dbReference>
<sequence length="259" mass="28893">MTSQRFERSGIHLDQSELLCPKRCGFYGNGAWRGLCSKCWHMLQKEEEAAYASLCQLASLRKEKPRKSPLKLIQSLQSFSAPPQKHHPKKVTFQWSPVQVPQGVTMLPGREIFKQCRAFTESMVYKRDFYQKCSEYLHTQFKEKLDGQSLNMSSEDFELHMSGQASSPVRPLASGGASAATLQQVQSGLDLLTGLGVRQEQVMKESRRLESDLIDWSEGVEHKTRGPAAAVSAAPSAIDADNVENDLLPPPLQPQLFAG</sequence>
<gene>
    <name evidence="5" type="ORF">NHX12_000082</name>
</gene>
<dbReference type="SUPFAM" id="SSF57716">
    <property type="entry name" value="Glucocorticoid receptor-like (DNA-binding domain)"/>
    <property type="match status" value="1"/>
</dbReference>
<evidence type="ECO:0000313" key="6">
    <source>
        <dbReference type="Proteomes" id="UP001148018"/>
    </source>
</evidence>
<dbReference type="GO" id="GO:0008270">
    <property type="term" value="F:zinc ion binding"/>
    <property type="evidence" value="ECO:0007669"/>
    <property type="project" value="UniProtKB-KW"/>
</dbReference>
<keyword evidence="1" id="KW-0479">Metal-binding</keyword>
<evidence type="ECO:0000256" key="3">
    <source>
        <dbReference type="ARBA" id="ARBA00022833"/>
    </source>
</evidence>
<keyword evidence="6" id="KW-1185">Reference proteome</keyword>
<name>A0A9Q0D9K5_9TELE</name>
<dbReference type="OrthoDB" id="428577at2759"/>
<keyword evidence="3" id="KW-0862">Zinc</keyword>
<evidence type="ECO:0000259" key="4">
    <source>
        <dbReference type="PROSITE" id="PS51036"/>
    </source>
</evidence>
<feature type="domain" description="A20-type" evidence="4">
    <location>
        <begin position="14"/>
        <end position="48"/>
    </location>
</feature>
<dbReference type="SMART" id="SM00259">
    <property type="entry name" value="ZnF_A20"/>
    <property type="match status" value="1"/>
</dbReference>
<accession>A0A9Q0D9K5</accession>
<evidence type="ECO:0000313" key="5">
    <source>
        <dbReference type="EMBL" id="KAJ3582935.1"/>
    </source>
</evidence>
<evidence type="ECO:0000256" key="1">
    <source>
        <dbReference type="ARBA" id="ARBA00022723"/>
    </source>
</evidence>
<evidence type="ECO:0000256" key="2">
    <source>
        <dbReference type="ARBA" id="ARBA00022771"/>
    </source>
</evidence>